<feature type="region of interest" description="Disordered" evidence="1">
    <location>
        <begin position="781"/>
        <end position="809"/>
    </location>
</feature>
<feature type="region of interest" description="Disordered" evidence="1">
    <location>
        <begin position="696"/>
        <end position="724"/>
    </location>
</feature>
<feature type="compositionally biased region" description="Acidic residues" evidence="1">
    <location>
        <begin position="509"/>
        <end position="531"/>
    </location>
</feature>
<feature type="region of interest" description="Disordered" evidence="1">
    <location>
        <begin position="1053"/>
        <end position="1214"/>
    </location>
</feature>
<feature type="compositionally biased region" description="Polar residues" evidence="1">
    <location>
        <begin position="796"/>
        <end position="809"/>
    </location>
</feature>
<feature type="compositionally biased region" description="Acidic residues" evidence="1">
    <location>
        <begin position="482"/>
        <end position="499"/>
    </location>
</feature>
<feature type="region of interest" description="Disordered" evidence="1">
    <location>
        <begin position="365"/>
        <end position="531"/>
    </location>
</feature>
<reference evidence="2" key="2">
    <citation type="submission" date="2023-06" db="EMBL/GenBank/DDBJ databases">
        <authorList>
            <consortium name="Lawrence Berkeley National Laboratory"/>
            <person name="Haridas S."/>
            <person name="Hensen N."/>
            <person name="Bonometti L."/>
            <person name="Westerberg I."/>
            <person name="Brannstrom I.O."/>
            <person name="Guillou S."/>
            <person name="Cros-Aarteil S."/>
            <person name="Calhoun S."/>
            <person name="Kuo A."/>
            <person name="Mondo S."/>
            <person name="Pangilinan J."/>
            <person name="Riley R."/>
            <person name="LaButti K."/>
            <person name="Andreopoulos B."/>
            <person name="Lipzen A."/>
            <person name="Chen C."/>
            <person name="Yanf M."/>
            <person name="Daum C."/>
            <person name="Ng V."/>
            <person name="Clum A."/>
            <person name="Steindorff A."/>
            <person name="Ohm R."/>
            <person name="Martin F."/>
            <person name="Silar P."/>
            <person name="Natvig D."/>
            <person name="Lalanne C."/>
            <person name="Gautier V."/>
            <person name="Ament-velasquez S.L."/>
            <person name="Kruys A."/>
            <person name="Hutchinson M.I."/>
            <person name="Powell A.J."/>
            <person name="Barry K."/>
            <person name="Miller A.N."/>
            <person name="Grigoriev I.V."/>
            <person name="Debuchy R."/>
            <person name="Gladieux P."/>
            <person name="Thoren M.H."/>
            <person name="Johannesson H."/>
        </authorList>
    </citation>
    <scope>NUCLEOTIDE SEQUENCE</scope>
    <source>
        <strain evidence="2">CBS 232.78</strain>
    </source>
</reference>
<protein>
    <recommendedName>
        <fullName evidence="4">AGC-kinase C-terminal domain-containing protein</fullName>
    </recommendedName>
</protein>
<dbReference type="Proteomes" id="UP001285441">
    <property type="component" value="Unassembled WGS sequence"/>
</dbReference>
<feature type="compositionally biased region" description="Polar residues" evidence="1">
    <location>
        <begin position="1053"/>
        <end position="1072"/>
    </location>
</feature>
<name>A0AAE0U1U5_9PEZI</name>
<comment type="caution">
    <text evidence="2">The sequence shown here is derived from an EMBL/GenBank/DDBJ whole genome shotgun (WGS) entry which is preliminary data.</text>
</comment>
<proteinExistence type="predicted"/>
<accession>A0AAE0U1U5</accession>
<feature type="compositionally biased region" description="Low complexity" evidence="1">
    <location>
        <begin position="382"/>
        <end position="394"/>
    </location>
</feature>
<dbReference type="AlphaFoldDB" id="A0AAE0U1U5"/>
<feature type="region of interest" description="Disordered" evidence="1">
    <location>
        <begin position="989"/>
        <end position="1025"/>
    </location>
</feature>
<dbReference type="EMBL" id="JAULSW010000003">
    <property type="protein sequence ID" value="KAK3387756.1"/>
    <property type="molecule type" value="Genomic_DNA"/>
</dbReference>
<sequence>MLSHLRFHRRAPSNPTSPLPDQTPPSWEAAALHEHPQTVQDVSPRPDTRPRSANASQMPPTLPPIARVTSANSDISFPPHDDARPVSQDSRTAPTRPANEHSNTTSFMGGMTLHNFRRSTLEPQRPEFAGTLPSSQPQLPDSHISRAKAPPPPINTGAPTARPALAVNNKQSKSTSFVAPTDIHQSSGAATGKRPAGTRLATEPVAVLGSSAASETHKGKKGLPFLKNPMSTLLMRRRTGHNAPDVQPLPVPVEPSYDPRIRGTKVHDFSAPRPRRGMSGTDAVARSITQPGLTPSPAAQQEKPQVLADFDDKSIPLQHPPRRDSRLPPPPGLVQTLDVNHAILYRQPDSDLGSKSQETIGVALSRTSTDQSVPQVPPKDVPPSARTPSSATSRTSRETSVRQSSASVRTTRSRNFSLSEVSTRDSVMSAVPKHMKSTSSRFSFDMIGAASQEKLLEERHRQREQEKKTDDIPGHRDSRFDEFDDDGFDYDAMMDDDGLEERIPGVNADLEDEDDFDPAGDPAEDPDDDQENFAGFVFQRSNPPSSLASPHSPAMLATPRDAHGKVIGFAMTKDTTPDLPSSASPIFAHNPAAAVQMDDTPVAGLGINGLDVSTEPVLDEPIFRPSYEPALFNPPASERVVGDDLYFDDGLADELAFPYDGTVFDESIFDMNDTDRYGRPIPGAFAQAKEAMQAAQQQPSKPESDIASRLSGQSAVSESTAHTSLSAGLQQLSVTVDKELGAPSPPKQPASDDTEASAIAGQDMAYQAALAEAAQKAAASGKFRRSSSPPLPAELTITSPTDSSESLVNSHLDEELDNYEDDPFASNLDDYEFDDDAIIAEANASVLASDSDGFYGQEFGFYSAPAPQPHHSQNHHLASTPGPSAALSAENLYQYANGGYFGPAGQGVNRSTSGRVVSREPNLTPITERSEYSNRNSIMSLALPPALGSDGGRNSIGLQSPGLAQLALLSDDDNMNLSALMKLRSRAWGGSQPSLVGSREGSPRSERAMPGGEGTSSPYTGAESGVLGPPANIIAGLGHSRKNSAFSIWSNSDAGGSGPASPTLTMQMTLPMSSPPVPGLPASAGISSPSAQSLPPLHSSSPPSSMAHNPSSPPAQQPTANAYSCSPVLEGEEADPDQHLVAGDLPMPSASPELERVVHSPAQMDQSNSNSQQGESQARRPSLLLGHRHKGSADSISYIKEEEDASGTTRWVMERRRTAETGEVEILERELVEGGRI</sequence>
<feature type="compositionally biased region" description="Basic residues" evidence="1">
    <location>
        <begin position="1"/>
        <end position="11"/>
    </location>
</feature>
<feature type="compositionally biased region" description="Polar residues" evidence="1">
    <location>
        <begin position="406"/>
        <end position="426"/>
    </location>
</feature>
<evidence type="ECO:0000256" key="1">
    <source>
        <dbReference type="SAM" id="MobiDB-lite"/>
    </source>
</evidence>
<feature type="compositionally biased region" description="Polar residues" evidence="1">
    <location>
        <begin position="710"/>
        <end position="724"/>
    </location>
</feature>
<gene>
    <name evidence="2" type="ORF">B0H63DRAFT_470854</name>
</gene>
<feature type="compositionally biased region" description="Basic and acidic residues" evidence="1">
    <location>
        <begin position="454"/>
        <end position="481"/>
    </location>
</feature>
<feature type="compositionally biased region" description="Polar residues" evidence="1">
    <location>
        <begin position="365"/>
        <end position="374"/>
    </location>
</feature>
<feature type="compositionally biased region" description="Low complexity" evidence="1">
    <location>
        <begin position="1166"/>
        <end position="1176"/>
    </location>
</feature>
<feature type="region of interest" description="Disordered" evidence="1">
    <location>
        <begin position="1"/>
        <end position="110"/>
    </location>
</feature>
<organism evidence="2 3">
    <name type="scientific">Podospora didyma</name>
    <dbReference type="NCBI Taxonomy" id="330526"/>
    <lineage>
        <taxon>Eukaryota</taxon>
        <taxon>Fungi</taxon>
        <taxon>Dikarya</taxon>
        <taxon>Ascomycota</taxon>
        <taxon>Pezizomycotina</taxon>
        <taxon>Sordariomycetes</taxon>
        <taxon>Sordariomycetidae</taxon>
        <taxon>Sordariales</taxon>
        <taxon>Podosporaceae</taxon>
        <taxon>Podospora</taxon>
    </lineage>
</organism>
<evidence type="ECO:0000313" key="2">
    <source>
        <dbReference type="EMBL" id="KAK3387756.1"/>
    </source>
</evidence>
<evidence type="ECO:0008006" key="4">
    <source>
        <dbReference type="Google" id="ProtNLM"/>
    </source>
</evidence>
<feature type="compositionally biased region" description="Low complexity" evidence="1">
    <location>
        <begin position="1087"/>
        <end position="1110"/>
    </location>
</feature>
<reference evidence="2" key="1">
    <citation type="journal article" date="2023" name="Mol. Phylogenet. Evol.">
        <title>Genome-scale phylogeny and comparative genomics of the fungal order Sordariales.</title>
        <authorList>
            <person name="Hensen N."/>
            <person name="Bonometti L."/>
            <person name="Westerberg I."/>
            <person name="Brannstrom I.O."/>
            <person name="Guillou S."/>
            <person name="Cros-Aarteil S."/>
            <person name="Calhoun S."/>
            <person name="Haridas S."/>
            <person name="Kuo A."/>
            <person name="Mondo S."/>
            <person name="Pangilinan J."/>
            <person name="Riley R."/>
            <person name="LaButti K."/>
            <person name="Andreopoulos B."/>
            <person name="Lipzen A."/>
            <person name="Chen C."/>
            <person name="Yan M."/>
            <person name="Daum C."/>
            <person name="Ng V."/>
            <person name="Clum A."/>
            <person name="Steindorff A."/>
            <person name="Ohm R.A."/>
            <person name="Martin F."/>
            <person name="Silar P."/>
            <person name="Natvig D.O."/>
            <person name="Lalanne C."/>
            <person name="Gautier V."/>
            <person name="Ament-Velasquez S.L."/>
            <person name="Kruys A."/>
            <person name="Hutchinson M.I."/>
            <person name="Powell A.J."/>
            <person name="Barry K."/>
            <person name="Miller A.N."/>
            <person name="Grigoriev I.V."/>
            <person name="Debuchy R."/>
            <person name="Gladieux P."/>
            <person name="Hiltunen Thoren M."/>
            <person name="Johannesson H."/>
        </authorList>
    </citation>
    <scope>NUCLEOTIDE SEQUENCE</scope>
    <source>
        <strain evidence="2">CBS 232.78</strain>
    </source>
</reference>
<feature type="region of interest" description="Disordered" evidence="1">
    <location>
        <begin position="313"/>
        <end position="335"/>
    </location>
</feature>
<evidence type="ECO:0000313" key="3">
    <source>
        <dbReference type="Proteomes" id="UP001285441"/>
    </source>
</evidence>
<feature type="region of interest" description="Disordered" evidence="1">
    <location>
        <begin position="241"/>
        <end position="282"/>
    </location>
</feature>
<feature type="region of interest" description="Disordered" evidence="1">
    <location>
        <begin position="125"/>
        <end position="161"/>
    </location>
</feature>
<keyword evidence="3" id="KW-1185">Reference proteome</keyword>
<feature type="compositionally biased region" description="Basic and acidic residues" evidence="1">
    <location>
        <begin position="257"/>
        <end position="270"/>
    </location>
</feature>